<accession>A0A1J5S930</accession>
<proteinExistence type="predicted"/>
<reference evidence="1" key="1">
    <citation type="submission" date="2016-10" db="EMBL/GenBank/DDBJ databases">
        <title>Sequence of Gallionella enrichment culture.</title>
        <authorList>
            <person name="Poehlein A."/>
            <person name="Muehling M."/>
            <person name="Daniel R."/>
        </authorList>
    </citation>
    <scope>NUCLEOTIDE SEQUENCE</scope>
</reference>
<protein>
    <submittedName>
        <fullName evidence="1">Uncharacterized protein</fullName>
    </submittedName>
</protein>
<dbReference type="EMBL" id="MLJW01000094">
    <property type="protein sequence ID" value="OIR00560.1"/>
    <property type="molecule type" value="Genomic_DNA"/>
</dbReference>
<organism evidence="1">
    <name type="scientific">mine drainage metagenome</name>
    <dbReference type="NCBI Taxonomy" id="410659"/>
    <lineage>
        <taxon>unclassified sequences</taxon>
        <taxon>metagenomes</taxon>
        <taxon>ecological metagenomes</taxon>
    </lineage>
</organism>
<comment type="caution">
    <text evidence="1">The sequence shown here is derived from an EMBL/GenBank/DDBJ whole genome shotgun (WGS) entry which is preliminary data.</text>
</comment>
<evidence type="ECO:0000313" key="1">
    <source>
        <dbReference type="EMBL" id="OIR00560.1"/>
    </source>
</evidence>
<dbReference type="AlphaFoldDB" id="A0A1J5S930"/>
<sequence length="473" mass="51514">MPRDRKQTGWWLEIVLPPCGEGSGSLTMELGGRSQQIDMKGMVGLRKAMTVELSTSPYRIAGYSCDADQNFVAGVERECPAIPANGAAVFTAAGRSGPKSFPRAAELRRSETFAFLWPEAADRPFQDELTVVPLPGRPGWRLALVTIPDETSLECLDWLKGFTKLPIAPSAPSIVTVWPALSRGAGVNSVEAVRTGVALVSMERMPVAPGASGPPAIAQTGSGLQAIGLERSPALFALLPHSAENVRVAHALDAELELFLSFTLRPQRPETYPTADFAFSTPEGNCRVIRLQGRRSREAMVFARSEGHLMEYVALPPSCVGRMAIRRQGVKEETIELRPGDEPCPHDGRKFLLSAKACSELAAALTDRLCHLDLEFRGMGRIRLAGERQGSLTTPPSPTLSPEVRARLLSFMFRLSRQAARAFRAGSRDDACLVEAFIRTEPEEELIAHYRALARDLSARGFDIVTRGDGVNR</sequence>
<gene>
    <name evidence="1" type="ORF">GALL_174330</name>
</gene>
<name>A0A1J5S930_9ZZZZ</name>